<dbReference type="Proteomes" id="UP000325081">
    <property type="component" value="Unassembled WGS sequence"/>
</dbReference>
<dbReference type="EMBL" id="BKCP01013648">
    <property type="protein sequence ID" value="GER57848.1"/>
    <property type="molecule type" value="Genomic_DNA"/>
</dbReference>
<sequence length="228" mass="25145">MQRQGDTAPPVNNSKDHVMGEGSNLNVALIEMTEGVNRKEVEKDLQFSEHDSGSQRNMVVEDRGSAKKNGKGVVVAIIEGEQPVSRGESVGKSSNLQIGVKAPSMWKRKGPTRGRLKRTDSPMEIGLTAGKPVLKEGVRSLPCVWVNELMTGDGRAWNRELIQNLFTEASCKAILEIKGLDPAARDRWVWTVDLKVAVKKKILSLDIPGCSSNITADKKARMRCWNLR</sequence>
<proteinExistence type="predicted"/>
<keyword evidence="3" id="KW-1185">Reference proteome</keyword>
<keyword evidence="2" id="KW-0378">Hydrolase</keyword>
<dbReference type="AlphaFoldDB" id="A0A5A7RMN3"/>
<evidence type="ECO:0000313" key="3">
    <source>
        <dbReference type="Proteomes" id="UP000325081"/>
    </source>
</evidence>
<keyword evidence="2" id="KW-0067">ATP-binding</keyword>
<gene>
    <name evidence="2" type="ORF">STAS_35683</name>
</gene>
<organism evidence="2 3">
    <name type="scientific">Striga asiatica</name>
    <name type="common">Asiatic witchweed</name>
    <name type="synonym">Buchnera asiatica</name>
    <dbReference type="NCBI Taxonomy" id="4170"/>
    <lineage>
        <taxon>Eukaryota</taxon>
        <taxon>Viridiplantae</taxon>
        <taxon>Streptophyta</taxon>
        <taxon>Embryophyta</taxon>
        <taxon>Tracheophyta</taxon>
        <taxon>Spermatophyta</taxon>
        <taxon>Magnoliopsida</taxon>
        <taxon>eudicotyledons</taxon>
        <taxon>Gunneridae</taxon>
        <taxon>Pentapetalae</taxon>
        <taxon>asterids</taxon>
        <taxon>lamiids</taxon>
        <taxon>Lamiales</taxon>
        <taxon>Orobanchaceae</taxon>
        <taxon>Buchnereae</taxon>
        <taxon>Striga</taxon>
    </lineage>
</organism>
<name>A0A5A7RMN3_STRAF</name>
<feature type="region of interest" description="Disordered" evidence="1">
    <location>
        <begin position="46"/>
        <end position="65"/>
    </location>
</feature>
<feature type="region of interest" description="Disordered" evidence="1">
    <location>
        <begin position="1"/>
        <end position="21"/>
    </location>
</feature>
<keyword evidence="2" id="KW-0547">Nucleotide-binding</keyword>
<evidence type="ECO:0000313" key="2">
    <source>
        <dbReference type="EMBL" id="GER57848.1"/>
    </source>
</evidence>
<reference evidence="3" key="1">
    <citation type="journal article" date="2019" name="Curr. Biol.">
        <title>Genome Sequence of Striga asiatica Provides Insight into the Evolution of Plant Parasitism.</title>
        <authorList>
            <person name="Yoshida S."/>
            <person name="Kim S."/>
            <person name="Wafula E.K."/>
            <person name="Tanskanen J."/>
            <person name="Kim Y.M."/>
            <person name="Honaas L."/>
            <person name="Yang Z."/>
            <person name="Spallek T."/>
            <person name="Conn C.E."/>
            <person name="Ichihashi Y."/>
            <person name="Cheong K."/>
            <person name="Cui S."/>
            <person name="Der J.P."/>
            <person name="Gundlach H."/>
            <person name="Jiao Y."/>
            <person name="Hori C."/>
            <person name="Ishida J.K."/>
            <person name="Kasahara H."/>
            <person name="Kiba T."/>
            <person name="Kim M.S."/>
            <person name="Koo N."/>
            <person name="Laohavisit A."/>
            <person name="Lee Y.H."/>
            <person name="Lumba S."/>
            <person name="McCourt P."/>
            <person name="Mortimer J.C."/>
            <person name="Mutuku J.M."/>
            <person name="Nomura T."/>
            <person name="Sasaki-Sekimoto Y."/>
            <person name="Seto Y."/>
            <person name="Wang Y."/>
            <person name="Wakatake T."/>
            <person name="Sakakibara H."/>
            <person name="Demura T."/>
            <person name="Yamaguchi S."/>
            <person name="Yoneyama K."/>
            <person name="Manabe R.I."/>
            <person name="Nelson D.C."/>
            <person name="Schulman A.H."/>
            <person name="Timko M.P."/>
            <person name="dePamphilis C.W."/>
            <person name="Choi D."/>
            <person name="Shirasu K."/>
        </authorList>
    </citation>
    <scope>NUCLEOTIDE SEQUENCE [LARGE SCALE GENOMIC DNA]</scope>
    <source>
        <strain evidence="3">cv. UVA1</strain>
    </source>
</reference>
<keyword evidence="2" id="KW-0347">Helicase</keyword>
<feature type="non-terminal residue" evidence="2">
    <location>
        <position position="228"/>
    </location>
</feature>
<protein>
    <submittedName>
        <fullName evidence="2">DEA(D/H)-box RNA helicase family protein</fullName>
    </submittedName>
</protein>
<dbReference type="OrthoDB" id="1938822at2759"/>
<accession>A0A5A7RMN3</accession>
<feature type="compositionally biased region" description="Polar residues" evidence="1">
    <location>
        <begin position="1"/>
        <end position="13"/>
    </location>
</feature>
<dbReference type="GO" id="GO:0004386">
    <property type="term" value="F:helicase activity"/>
    <property type="evidence" value="ECO:0007669"/>
    <property type="project" value="UniProtKB-KW"/>
</dbReference>
<evidence type="ECO:0000256" key="1">
    <source>
        <dbReference type="SAM" id="MobiDB-lite"/>
    </source>
</evidence>
<comment type="caution">
    <text evidence="2">The sequence shown here is derived from an EMBL/GenBank/DDBJ whole genome shotgun (WGS) entry which is preliminary data.</text>
</comment>